<reference evidence="2 3" key="1">
    <citation type="submission" date="2019-05" db="EMBL/GenBank/DDBJ databases">
        <authorList>
            <consortium name="Science for Life Laboratories"/>
        </authorList>
    </citation>
    <scope>NUCLEOTIDE SEQUENCE [LARGE SCALE GENOMIC DNA]</scope>
    <source>
        <strain evidence="2">Soil9</strain>
    </source>
</reference>
<protein>
    <submittedName>
        <fullName evidence="2">Uncharacterized protein</fullName>
    </submittedName>
</protein>
<name>A0A6P2CYK0_9BACT</name>
<dbReference type="EMBL" id="LR593886">
    <property type="protein sequence ID" value="VTR93627.1"/>
    <property type="molecule type" value="Genomic_DNA"/>
</dbReference>
<dbReference type="KEGG" id="gms:SOIL9_40870"/>
<evidence type="ECO:0000313" key="3">
    <source>
        <dbReference type="Proteomes" id="UP000464178"/>
    </source>
</evidence>
<sequence>MSDVNRRDAVKLAAAAGIVAAGGSVAAADEKPEEKVASSGDTAAHPKTGEHKLDVSKVQARALANGLSSFFSRTTPDASPGRNILTISGLPAGTRVITVWMTEWAAGNRPHAGGAFFYTTSVQLYNNGTQCRVVYNLDWGGHLPAGCQVIYGPG</sequence>
<proteinExistence type="predicted"/>
<evidence type="ECO:0000256" key="1">
    <source>
        <dbReference type="SAM" id="MobiDB-lite"/>
    </source>
</evidence>
<evidence type="ECO:0000313" key="2">
    <source>
        <dbReference type="EMBL" id="VTR93627.1"/>
    </source>
</evidence>
<organism evidence="2 3">
    <name type="scientific">Gemmata massiliana</name>
    <dbReference type="NCBI Taxonomy" id="1210884"/>
    <lineage>
        <taxon>Bacteria</taxon>
        <taxon>Pseudomonadati</taxon>
        <taxon>Planctomycetota</taxon>
        <taxon>Planctomycetia</taxon>
        <taxon>Gemmatales</taxon>
        <taxon>Gemmataceae</taxon>
        <taxon>Gemmata</taxon>
    </lineage>
</organism>
<dbReference type="AlphaFoldDB" id="A0A6P2CYK0"/>
<dbReference type="InterPro" id="IPR006311">
    <property type="entry name" value="TAT_signal"/>
</dbReference>
<accession>A0A6P2CYK0</accession>
<feature type="region of interest" description="Disordered" evidence="1">
    <location>
        <begin position="22"/>
        <end position="54"/>
    </location>
</feature>
<dbReference type="RefSeq" id="WP_162668320.1">
    <property type="nucleotide sequence ID" value="NZ_LR593886.1"/>
</dbReference>
<gene>
    <name evidence="2" type="ORF">SOIL9_40870</name>
</gene>
<keyword evidence="3" id="KW-1185">Reference proteome</keyword>
<dbReference type="PROSITE" id="PS51318">
    <property type="entry name" value="TAT"/>
    <property type="match status" value="1"/>
</dbReference>
<dbReference type="Proteomes" id="UP000464178">
    <property type="component" value="Chromosome"/>
</dbReference>